<protein>
    <submittedName>
        <fullName evidence="2">Uncharacterized protein</fullName>
    </submittedName>
</protein>
<proteinExistence type="predicted"/>
<sequence length="100" mass="11545">MDKSPSFSELEESLRNVRTKVLNLEIENESHTRKKKIECRCTNTDFQSGIDSQVQPVDKLCWKTAVTKSIRGKTNQPKHLLEQTEINVVNTVMVEQAERE</sequence>
<organism evidence="2 3">
    <name type="scientific">Brachionus calyciflorus</name>
    <dbReference type="NCBI Taxonomy" id="104777"/>
    <lineage>
        <taxon>Eukaryota</taxon>
        <taxon>Metazoa</taxon>
        <taxon>Spiralia</taxon>
        <taxon>Gnathifera</taxon>
        <taxon>Rotifera</taxon>
        <taxon>Eurotatoria</taxon>
        <taxon>Monogononta</taxon>
        <taxon>Pseudotrocha</taxon>
        <taxon>Ploima</taxon>
        <taxon>Brachionidae</taxon>
        <taxon>Brachionus</taxon>
    </lineage>
</organism>
<accession>A0A814RIR7</accession>
<name>A0A814RIR7_9BILA</name>
<reference evidence="2" key="1">
    <citation type="submission" date="2021-02" db="EMBL/GenBank/DDBJ databases">
        <authorList>
            <person name="Nowell W R."/>
        </authorList>
    </citation>
    <scope>NUCLEOTIDE SEQUENCE</scope>
    <source>
        <strain evidence="2">Ploen Becks lab</strain>
    </source>
</reference>
<keyword evidence="3" id="KW-1185">Reference proteome</keyword>
<dbReference type="EMBL" id="CAJNOC010009777">
    <property type="protein sequence ID" value="CAF1132782.1"/>
    <property type="molecule type" value="Genomic_DNA"/>
</dbReference>
<feature type="coiled-coil region" evidence="1">
    <location>
        <begin position="7"/>
        <end position="34"/>
    </location>
</feature>
<dbReference type="AlphaFoldDB" id="A0A814RIR7"/>
<comment type="caution">
    <text evidence="2">The sequence shown here is derived from an EMBL/GenBank/DDBJ whole genome shotgun (WGS) entry which is preliminary data.</text>
</comment>
<evidence type="ECO:0000313" key="3">
    <source>
        <dbReference type="Proteomes" id="UP000663879"/>
    </source>
</evidence>
<evidence type="ECO:0000313" key="2">
    <source>
        <dbReference type="EMBL" id="CAF1132782.1"/>
    </source>
</evidence>
<gene>
    <name evidence="2" type="ORF">OXX778_LOCUS22552</name>
</gene>
<dbReference type="Proteomes" id="UP000663879">
    <property type="component" value="Unassembled WGS sequence"/>
</dbReference>
<evidence type="ECO:0000256" key="1">
    <source>
        <dbReference type="SAM" id="Coils"/>
    </source>
</evidence>
<keyword evidence="1" id="KW-0175">Coiled coil</keyword>